<dbReference type="InterPro" id="IPR018667">
    <property type="entry name" value="DUF2126"/>
</dbReference>
<dbReference type="InterPro" id="IPR038765">
    <property type="entry name" value="Papain-like_cys_pep_sf"/>
</dbReference>
<dbReference type="Gene3D" id="3.10.620.30">
    <property type="match status" value="1"/>
</dbReference>
<protein>
    <submittedName>
        <fullName evidence="2">Uncharacterized protein (DUF2126 family)</fullName>
    </submittedName>
</protein>
<organism evidence="2 3">
    <name type="scientific">Donghicola tyrosinivorans</name>
    <dbReference type="NCBI Taxonomy" id="1652492"/>
    <lineage>
        <taxon>Bacteria</taxon>
        <taxon>Pseudomonadati</taxon>
        <taxon>Pseudomonadota</taxon>
        <taxon>Alphaproteobacteria</taxon>
        <taxon>Rhodobacterales</taxon>
        <taxon>Roseobacteraceae</taxon>
        <taxon>Donghicola</taxon>
    </lineage>
</organism>
<proteinExistence type="predicted"/>
<dbReference type="RefSeq" id="WP_106267623.1">
    <property type="nucleotide sequence ID" value="NZ_PVTQ01000016.1"/>
</dbReference>
<evidence type="ECO:0000259" key="1">
    <source>
        <dbReference type="SMART" id="SM00460"/>
    </source>
</evidence>
<dbReference type="Pfam" id="PF09899">
    <property type="entry name" value="DUF2126"/>
    <property type="match status" value="1"/>
</dbReference>
<dbReference type="Pfam" id="PF01841">
    <property type="entry name" value="Transglut_core"/>
    <property type="match status" value="1"/>
</dbReference>
<name>A0A2T0WFA9_9RHOB</name>
<reference evidence="2 3" key="1">
    <citation type="submission" date="2018-03" db="EMBL/GenBank/DDBJ databases">
        <title>Genomic Encyclopedia of Archaeal and Bacterial Type Strains, Phase II (KMG-II): from individual species to whole genera.</title>
        <authorList>
            <person name="Goeker M."/>
        </authorList>
    </citation>
    <scope>NUCLEOTIDE SEQUENCE [LARGE SCALE GENOMIC DNA]</scope>
    <source>
        <strain evidence="2 3">DSM 100212</strain>
    </source>
</reference>
<keyword evidence="3" id="KW-1185">Reference proteome</keyword>
<dbReference type="Pfam" id="PF08379">
    <property type="entry name" value="Bact_transglu_N"/>
    <property type="match status" value="1"/>
</dbReference>
<accession>A0A2T0WFA9</accession>
<dbReference type="PANTHER" id="PTHR33490:SF1">
    <property type="entry name" value="SLL1233 PROTEIN"/>
    <property type="match status" value="1"/>
</dbReference>
<dbReference type="InterPro" id="IPR013589">
    <property type="entry name" value="Bac_transglu_N"/>
</dbReference>
<evidence type="ECO:0000313" key="3">
    <source>
        <dbReference type="Proteomes" id="UP000238392"/>
    </source>
</evidence>
<feature type="domain" description="Transglutaminase-like" evidence="1">
    <location>
        <begin position="179"/>
        <end position="255"/>
    </location>
</feature>
<dbReference type="SMART" id="SM00460">
    <property type="entry name" value="TGc"/>
    <property type="match status" value="1"/>
</dbReference>
<dbReference type="PANTHER" id="PTHR33490">
    <property type="entry name" value="BLR5614 PROTEIN-RELATED"/>
    <property type="match status" value="1"/>
</dbReference>
<comment type="caution">
    <text evidence="2">The sequence shown here is derived from an EMBL/GenBank/DDBJ whole genome shotgun (WGS) entry which is preliminary data.</text>
</comment>
<dbReference type="EMBL" id="PVTQ01000016">
    <property type="protein sequence ID" value="PRY85397.1"/>
    <property type="molecule type" value="Genomic_DNA"/>
</dbReference>
<dbReference type="InterPro" id="IPR002931">
    <property type="entry name" value="Transglutaminase-like"/>
</dbReference>
<dbReference type="AlphaFoldDB" id="A0A2T0WFA9"/>
<dbReference type="SUPFAM" id="SSF54001">
    <property type="entry name" value="Cysteine proteinases"/>
    <property type="match status" value="1"/>
</dbReference>
<dbReference type="OrthoDB" id="9804023at2"/>
<dbReference type="Proteomes" id="UP000238392">
    <property type="component" value="Unassembled WGS sequence"/>
</dbReference>
<sequence>MTITVSLRHVTTYKYDRLVGLGPHVVRLRPAPHTRTPIKSYDLQITPESHFLNWQQDAFANWQARLAFPEKAHELSVAVTLVAEMVAINPFDFFLDESAQEVPFDYGRDLERDLQPYLAQVDQANDSAEHRAGFEAFLAAAPKPEGGTIDWLVALNSYLQREINYTVRMEPGVQVPGETVTKALGSCRDSAWLMVAMFRRMGYAARFVSGYLIQLASDVKAVDGPSGPEEDFTDLHAWCEVYLPGAGWVGLDPTSGLFAGEGHIPLACTPSPSSAAPITGAHDKAEVSFEFEMEVTRIAEPPRITRPLTPAQWAQIDRAGKVIDEKLNRNDVRLTMGGEPTFVSEYNRDAEEWTIGAVGPTKRGFADNLIHRLRDKFAPGGVIHHGQGKWYPGEPLPRWAFALIWRADEQPIWKDPSRFTREAAKDYTHEDAAVLMSHLTESLGVNAEAAMPAYEDPLEFLEQEHKLPADVSPEDNRLENPVDRMRLARVFDQGFKDPVAYVLPLQLAQAQDKRKNQRRFRWEASKWTTRRGQIFLIPGDSPAGFRLPLNALSSYPGAPMELYRDPMTQPRELEPETETEIEEQRAETLRQMRISRRQQDWVGSGGLVSNGSFARTALSIEPRDGKLTIFLPPTASTEAYLDLVEAIEEASEACDLPIRLEGYEPPHDPRFNMIKVTPDPGVIEVNIHPAQGWDQLSHITETLYEEARQCGLDSTTFQIDGRPVGSGGGNHIVVGGNTPEDSPFLRRPDVLGSIIRYWQNHPSLSYLFSGLFIGPTSQAPRLDEARHDSLYEMEIALKELDRLGPNPPLWLVDRLFRNLLVDSTGNTHRAEICIDKMYSPDGPTGRLGLVEFRGFEMPPHWQMSMAQALIIRGLIAWFWEKPYTAALKPMGTHLHDSFLLPTPLWDDFKVVLDDLSRAHGMNFDIEWYRAQLNFRFPVAGEVTVDNTKMTVRNAIEPWLVLGEEGIPGGTARYVDSSVERVEVSLDNYDPTTQQLLCNGVVVPVTKMPDGQYIAGIRFRSWQPWKALHPTIGAHGPLRLAIYDQLTGVVKGGATYHTFHPGGRSHEIRPINALEAEGRRMSRFWPGADLAPGQVPYYGGSHPAFPMTLDLRRL</sequence>
<gene>
    <name evidence="2" type="ORF">CLV74_11651</name>
</gene>
<evidence type="ECO:0000313" key="2">
    <source>
        <dbReference type="EMBL" id="PRY85397.1"/>
    </source>
</evidence>